<keyword evidence="2" id="KW-1185">Reference proteome</keyword>
<name>A0A1M7CWT3_9BACT</name>
<reference evidence="1 2" key="1">
    <citation type="submission" date="2016-11" db="EMBL/GenBank/DDBJ databases">
        <authorList>
            <person name="Jaros S."/>
            <person name="Januszkiewicz K."/>
            <person name="Wedrychowicz H."/>
        </authorList>
    </citation>
    <scope>NUCLEOTIDE SEQUENCE [LARGE SCALE GENOMIC DNA]</scope>
    <source>
        <strain evidence="1 2">DSM 27406</strain>
    </source>
</reference>
<dbReference type="OrthoDB" id="8451553at2"/>
<dbReference type="EMBL" id="FRBL01000004">
    <property type="protein sequence ID" value="SHL71702.1"/>
    <property type="molecule type" value="Genomic_DNA"/>
</dbReference>
<dbReference type="AlphaFoldDB" id="A0A1M7CWT3"/>
<organism evidence="1 2">
    <name type="scientific">Chitinophaga jiangningensis</name>
    <dbReference type="NCBI Taxonomy" id="1419482"/>
    <lineage>
        <taxon>Bacteria</taxon>
        <taxon>Pseudomonadati</taxon>
        <taxon>Bacteroidota</taxon>
        <taxon>Chitinophagia</taxon>
        <taxon>Chitinophagales</taxon>
        <taxon>Chitinophagaceae</taxon>
        <taxon>Chitinophaga</taxon>
    </lineage>
</organism>
<evidence type="ECO:0000313" key="2">
    <source>
        <dbReference type="Proteomes" id="UP000184420"/>
    </source>
</evidence>
<dbReference type="RefSeq" id="WP_073081257.1">
    <property type="nucleotide sequence ID" value="NZ_FRBL01000004.1"/>
</dbReference>
<sequence>MQKIKKMPAFNGTYPPGYSAYIAKARQIEAKVRSIKAFGEELINDPQKAKEVLIKIGVLQPNGKTTYPYRHLRFPRLEDSPFKIL</sequence>
<gene>
    <name evidence="1" type="ORF">SAMN05444266_104509</name>
</gene>
<proteinExistence type="predicted"/>
<evidence type="ECO:0000313" key="1">
    <source>
        <dbReference type="EMBL" id="SHL71702.1"/>
    </source>
</evidence>
<dbReference type="STRING" id="1419482.SAMN05444266_104509"/>
<accession>A0A1M7CWT3</accession>
<protein>
    <submittedName>
        <fullName evidence="1">Uncharacterized protein</fullName>
    </submittedName>
</protein>
<dbReference type="Proteomes" id="UP000184420">
    <property type="component" value="Unassembled WGS sequence"/>
</dbReference>